<feature type="transmembrane region" description="Helical" evidence="15">
    <location>
        <begin position="905"/>
        <end position="929"/>
    </location>
</feature>
<dbReference type="CDD" id="cd03244">
    <property type="entry name" value="ABCC_MRP_domain2"/>
    <property type="match status" value="1"/>
</dbReference>
<dbReference type="InterPro" id="IPR003439">
    <property type="entry name" value="ABC_transporter-like_ATP-bd"/>
</dbReference>
<evidence type="ECO:0000256" key="15">
    <source>
        <dbReference type="SAM" id="Phobius"/>
    </source>
</evidence>
<evidence type="ECO:0000256" key="2">
    <source>
        <dbReference type="ARBA" id="ARBA00004651"/>
    </source>
</evidence>
<evidence type="ECO:0000313" key="18">
    <source>
        <dbReference type="EMBL" id="RMX43274.1"/>
    </source>
</evidence>
<feature type="domain" description="ABC transporter" evidence="16">
    <location>
        <begin position="1093"/>
        <end position="1327"/>
    </location>
</feature>
<evidence type="ECO:0000256" key="1">
    <source>
        <dbReference type="ARBA" id="ARBA00004128"/>
    </source>
</evidence>
<dbReference type="EC" id="7.6.2.3" evidence="13"/>
<dbReference type="SMART" id="SM00382">
    <property type="entry name" value="AAA"/>
    <property type="match status" value="2"/>
</dbReference>
<evidence type="ECO:0000256" key="9">
    <source>
        <dbReference type="ARBA" id="ARBA00022741"/>
    </source>
</evidence>
<comment type="catalytic activity">
    <reaction evidence="14">
        <text>leukotriene C4(in) + ATP + H2O = leukotriene C4(out) + ADP + phosphate + H(+)</text>
        <dbReference type="Rhea" id="RHEA:38963"/>
        <dbReference type="ChEBI" id="CHEBI:15377"/>
        <dbReference type="ChEBI" id="CHEBI:15378"/>
        <dbReference type="ChEBI" id="CHEBI:30616"/>
        <dbReference type="ChEBI" id="CHEBI:43474"/>
        <dbReference type="ChEBI" id="CHEBI:57973"/>
        <dbReference type="ChEBI" id="CHEBI:456216"/>
    </reaction>
    <physiologicalReaction direction="left-to-right" evidence="14">
        <dbReference type="Rhea" id="RHEA:38964"/>
    </physiologicalReaction>
</comment>
<dbReference type="Pfam" id="PF00005">
    <property type="entry name" value="ABC_tran"/>
    <property type="match status" value="2"/>
</dbReference>
<dbReference type="Gene3D" id="3.40.50.300">
    <property type="entry name" value="P-loop containing nucleotide triphosphate hydrolases"/>
    <property type="match status" value="2"/>
</dbReference>
<dbReference type="FunFam" id="1.20.1560.10:FF:000020">
    <property type="entry name" value="ABC metal ion transporter"/>
    <property type="match status" value="1"/>
</dbReference>
<dbReference type="PANTHER" id="PTHR24223:SF443">
    <property type="entry name" value="MULTIDRUG-RESISTANCE LIKE PROTEIN 1, ISOFORM I"/>
    <property type="match status" value="1"/>
</dbReference>
<protein>
    <recommendedName>
        <fullName evidence="13">ABC-type glutathione-S-conjugate transporter</fullName>
        <ecNumber evidence="13">7.6.2.3</ecNumber>
    </recommendedName>
</protein>
<feature type="transmembrane region" description="Helical" evidence="15">
    <location>
        <begin position="376"/>
        <end position="400"/>
    </location>
</feature>
<keyword evidence="5" id="KW-1003">Cell membrane</keyword>
<keyword evidence="6" id="KW-0926">Vacuole</keyword>
<dbReference type="GO" id="GO:0016887">
    <property type="term" value="F:ATP hydrolysis activity"/>
    <property type="evidence" value="ECO:0007669"/>
    <property type="project" value="InterPro"/>
</dbReference>
<comment type="similarity">
    <text evidence="3">Belongs to the ABC transporter superfamily. ABCC family. Conjugate transporter (TC 3.A.1.208) subfamily.</text>
</comment>
<evidence type="ECO:0000256" key="7">
    <source>
        <dbReference type="ARBA" id="ARBA00022692"/>
    </source>
</evidence>
<keyword evidence="10" id="KW-0067">ATP-binding</keyword>
<keyword evidence="7 15" id="KW-0812">Transmembrane</keyword>
<feature type="transmembrane region" description="Helical" evidence="15">
    <location>
        <begin position="818"/>
        <end position="842"/>
    </location>
</feature>
<dbReference type="InterPro" id="IPR003593">
    <property type="entry name" value="AAA+_ATPase"/>
</dbReference>
<dbReference type="STRING" id="46731.A0A3M6TPT9"/>
<feature type="transmembrane region" description="Helical" evidence="15">
    <location>
        <begin position="1001"/>
        <end position="1020"/>
    </location>
</feature>
<organism evidence="18 19">
    <name type="scientific">Pocillopora damicornis</name>
    <name type="common">Cauliflower coral</name>
    <name type="synonym">Millepora damicornis</name>
    <dbReference type="NCBI Taxonomy" id="46731"/>
    <lineage>
        <taxon>Eukaryota</taxon>
        <taxon>Metazoa</taxon>
        <taxon>Cnidaria</taxon>
        <taxon>Anthozoa</taxon>
        <taxon>Hexacorallia</taxon>
        <taxon>Scleractinia</taxon>
        <taxon>Astrocoeniina</taxon>
        <taxon>Pocilloporidae</taxon>
        <taxon>Pocillopora</taxon>
    </lineage>
</organism>
<evidence type="ECO:0000259" key="16">
    <source>
        <dbReference type="PROSITE" id="PS50893"/>
    </source>
</evidence>
<evidence type="ECO:0000256" key="5">
    <source>
        <dbReference type="ARBA" id="ARBA00022475"/>
    </source>
</evidence>
<dbReference type="Gene3D" id="1.20.1560.10">
    <property type="entry name" value="ABC transporter type 1, transmembrane domain"/>
    <property type="match status" value="2"/>
</dbReference>
<dbReference type="CDD" id="cd18603">
    <property type="entry name" value="ABC_6TM_MRP1_2_3_6_D2_like"/>
    <property type="match status" value="1"/>
</dbReference>
<name>A0A3M6TPT9_POCDA</name>
<dbReference type="NCBIfam" id="TIGR00957">
    <property type="entry name" value="MRP_assoc_pro"/>
    <property type="match status" value="1"/>
</dbReference>
<feature type="domain" description="ABC transmembrane type-1" evidence="17">
    <location>
        <begin position="153"/>
        <end position="435"/>
    </location>
</feature>
<dbReference type="CDD" id="cd03250">
    <property type="entry name" value="ABCC_MRP_domain1"/>
    <property type="match status" value="1"/>
</dbReference>
<keyword evidence="11 15" id="KW-1133">Transmembrane helix</keyword>
<evidence type="ECO:0000259" key="17">
    <source>
        <dbReference type="PROSITE" id="PS50929"/>
    </source>
</evidence>
<dbReference type="InterPro" id="IPR036640">
    <property type="entry name" value="ABC1_TM_sf"/>
</dbReference>
<dbReference type="SUPFAM" id="SSF52540">
    <property type="entry name" value="P-loop containing nucleoside triphosphate hydrolases"/>
    <property type="match status" value="2"/>
</dbReference>
<keyword evidence="9" id="KW-0547">Nucleotide-binding</keyword>
<dbReference type="GO" id="GO:0015431">
    <property type="term" value="F:ABC-type glutathione S-conjugate transporter activity"/>
    <property type="evidence" value="ECO:0007669"/>
    <property type="project" value="UniProtKB-EC"/>
</dbReference>
<accession>A0A3M6TPT9</accession>
<evidence type="ECO:0000256" key="3">
    <source>
        <dbReference type="ARBA" id="ARBA00009726"/>
    </source>
</evidence>
<evidence type="ECO:0000256" key="13">
    <source>
        <dbReference type="ARBA" id="ARBA00024220"/>
    </source>
</evidence>
<dbReference type="OrthoDB" id="6500128at2759"/>
<dbReference type="Pfam" id="PF00664">
    <property type="entry name" value="ABC_membrane"/>
    <property type="match status" value="2"/>
</dbReference>
<evidence type="ECO:0000256" key="11">
    <source>
        <dbReference type="ARBA" id="ARBA00022989"/>
    </source>
</evidence>
<dbReference type="PROSITE" id="PS50929">
    <property type="entry name" value="ABC_TM1F"/>
    <property type="match status" value="2"/>
</dbReference>
<dbReference type="FunFam" id="3.40.50.300:FF:000293">
    <property type="entry name" value="ATP binding cassette subfamily C member 1"/>
    <property type="match status" value="1"/>
</dbReference>
<feature type="transmembrane region" description="Helical" evidence="15">
    <location>
        <begin position="776"/>
        <end position="798"/>
    </location>
</feature>
<comment type="subcellular location">
    <subcellularLocation>
        <location evidence="2">Cell membrane</location>
        <topology evidence="2">Multi-pass membrane protein</topology>
    </subcellularLocation>
    <subcellularLocation>
        <location evidence="1">Vacuole membrane</location>
        <topology evidence="1">Multi-pass membrane protein</topology>
    </subcellularLocation>
</comment>
<evidence type="ECO:0000256" key="6">
    <source>
        <dbReference type="ARBA" id="ARBA00022554"/>
    </source>
</evidence>
<dbReference type="InterPro" id="IPR027417">
    <property type="entry name" value="P-loop_NTPase"/>
</dbReference>
<dbReference type="Proteomes" id="UP000275408">
    <property type="component" value="Unassembled WGS sequence"/>
</dbReference>
<dbReference type="InterPro" id="IPR050173">
    <property type="entry name" value="ABC_transporter_C-like"/>
</dbReference>
<dbReference type="InterPro" id="IPR017871">
    <property type="entry name" value="ABC_transporter-like_CS"/>
</dbReference>
<evidence type="ECO:0000256" key="4">
    <source>
        <dbReference type="ARBA" id="ARBA00022448"/>
    </source>
</evidence>
<evidence type="ECO:0000256" key="8">
    <source>
        <dbReference type="ARBA" id="ARBA00022737"/>
    </source>
</evidence>
<feature type="transmembrane region" description="Helical" evidence="15">
    <location>
        <begin position="412"/>
        <end position="434"/>
    </location>
</feature>
<dbReference type="PROSITE" id="PS00211">
    <property type="entry name" value="ABC_TRANSPORTER_1"/>
    <property type="match status" value="2"/>
</dbReference>
<keyword evidence="19" id="KW-1185">Reference proteome</keyword>
<dbReference type="CDD" id="cd18595">
    <property type="entry name" value="ABC_6TM_MRP1_2_3_6_D1_like"/>
    <property type="match status" value="1"/>
</dbReference>
<feature type="transmembrane region" description="Helical" evidence="15">
    <location>
        <begin position="293"/>
        <end position="312"/>
    </location>
</feature>
<proteinExistence type="inferred from homology"/>
<feature type="domain" description="ABC transporter" evidence="16">
    <location>
        <begin position="470"/>
        <end position="694"/>
    </location>
</feature>
<dbReference type="FunFam" id="1.20.1560.10:FF:000001">
    <property type="entry name" value="ATP-binding cassette subfamily C member 1"/>
    <property type="match status" value="1"/>
</dbReference>
<keyword evidence="4" id="KW-0813">Transport</keyword>
<dbReference type="GO" id="GO:0005774">
    <property type="term" value="C:vacuolar membrane"/>
    <property type="evidence" value="ECO:0007669"/>
    <property type="project" value="UniProtKB-SubCell"/>
</dbReference>
<dbReference type="GO" id="GO:0005886">
    <property type="term" value="C:plasma membrane"/>
    <property type="evidence" value="ECO:0007669"/>
    <property type="project" value="UniProtKB-SubCell"/>
</dbReference>
<dbReference type="GO" id="GO:0005524">
    <property type="term" value="F:ATP binding"/>
    <property type="evidence" value="ECO:0007669"/>
    <property type="project" value="UniProtKB-KW"/>
</dbReference>
<dbReference type="InterPro" id="IPR005292">
    <property type="entry name" value="MRP"/>
</dbReference>
<sequence>MKGLLCGMTEKSSGSNYETNFSVNWEPEQTNERRLRISCPEDKATCFSRITFWWLNWIIFTGYKRPLEDKDLWALNRKSRASYIVPKVRSIWNLEQKKCNRRKGVLVEDACGFEPSETDSLLGRNKKEKKSPSNKRKPSLLKVLVKMYGWKFLLAAIFKLFHDCFLFVQPQLLRMLIEYIEDKSSTEKMWMGYVYAGSMFVSATLQSLVLQQYFHIMVTLGMKIRSAVTGLIYEKALVLCNESRSKSTAGEIVNLMSVDAQRLMDVMTYLNMIWSGPFQVGVSLYFLHQTMGWPIYAGLGVMVIFTPINFLIGRMVNKLQVKQMLEKDGRIKIINEVLNGIKVLKLYAWEESFLSIINNKRRKELSFLLKSQIWKVFLNFVYNSLPIMVAVTTFAVYVLIGNSLTASKAFVALSLFGILRFPLGFFPDVIATCIQARVSVKRIEKFLDLEELDPNNVLRTSPTQLTSEMIGVKSGVFGWNRKDAPKIHGINLNIPKGSLVAVVGQVGCGKSTLLSSLLGETEKLNGTIYVDGSVAYVSQQAWIQNATIRDNVLFNKAMDPTRYEQVIDSCALRSDLKILPAGDSTEIGERGINLSGGQKQRVSLARAVYFNADIYLLDDPLSAVDAHVGRKLFLNVIGPNGMLKDKTRIFVTHGINFLPQVDHIIVLQDGFVSEEGTYTELLENSSAFADFLQAYRSEENCETDVHDENEIDEALQESTDNVFNRKETLPSLKGHEHNQGSNNSNAGKTITEEISKTGGATFSLLFSYIKSSGIHWFVLSLFFFVVMEACSVATGVWLAHWSAANVTTNHQRDFYLLIYGSIGSGQTLFTLLYSLALFIGAIRASRILHRKLIVNILRLPMMFFDTTPIGRIMNRLSKDIYCIDVTIPLSLKSFLQMFFDVLGMLVAVSYATPLFLTVVPPLGALYFYIQRVYVATSRQLRRIESVSRSPIYSHFLETITGVSTIRAFSQQQRFIRDNYRKLDENQEAHYLAVTADRWLSLRLEFIGNCLILFAALFAVISREKISGGLVGLSVTYAVQITQKLAWMIRMSSQLETNLVSVERVKEYSDAQTEAERVIPDSRPSRVWPQQGIVLFDNFQLRYREGLPLVLRKITFIIKPAEKIGIVGRTGAGKSSLALALFRILERSGGKIVIDGVDIATIGLRDLRARLTIIPQEPVLFSGTLRLNLDPFNGHVDEELWRVLEVSHLKRFVMSLSGGLQHVIAEGGENLSVGQRQLVCLARALLRKSKILVLDEATAAVDLETDELIQQTIRREFADSTVFTIAHRLNTIMDYDRVMVLEDGSIAEFDAPSKLLEQRGHFYNMTRDARLTK</sequence>
<evidence type="ECO:0000256" key="12">
    <source>
        <dbReference type="ARBA" id="ARBA00023136"/>
    </source>
</evidence>
<gene>
    <name evidence="18" type="ORF">pdam_00023461</name>
</gene>
<dbReference type="GO" id="GO:0000323">
    <property type="term" value="C:lytic vacuole"/>
    <property type="evidence" value="ECO:0007669"/>
    <property type="project" value="UniProtKB-ARBA"/>
</dbReference>
<dbReference type="FunFam" id="3.40.50.300:FF:000074">
    <property type="entry name" value="Multidrug resistance-associated protein 5 isoform 1"/>
    <property type="match status" value="1"/>
</dbReference>
<comment type="caution">
    <text evidence="18">The sequence shown here is derived from an EMBL/GenBank/DDBJ whole genome shotgun (WGS) entry which is preliminary data.</text>
</comment>
<dbReference type="PANTHER" id="PTHR24223">
    <property type="entry name" value="ATP-BINDING CASSETTE SUB-FAMILY C"/>
    <property type="match status" value="1"/>
</dbReference>
<dbReference type="InterPro" id="IPR011527">
    <property type="entry name" value="ABC1_TM_dom"/>
</dbReference>
<reference evidence="18 19" key="1">
    <citation type="journal article" date="2018" name="Sci. Rep.">
        <title>Comparative analysis of the Pocillopora damicornis genome highlights role of immune system in coral evolution.</title>
        <authorList>
            <person name="Cunning R."/>
            <person name="Bay R.A."/>
            <person name="Gillette P."/>
            <person name="Baker A.C."/>
            <person name="Traylor-Knowles N."/>
        </authorList>
    </citation>
    <scope>NUCLEOTIDE SEQUENCE [LARGE SCALE GENOMIC DNA]</scope>
    <source>
        <strain evidence="18">RSMAS</strain>
        <tissue evidence="18">Whole animal</tissue>
    </source>
</reference>
<evidence type="ECO:0000256" key="14">
    <source>
        <dbReference type="ARBA" id="ARBA00047523"/>
    </source>
</evidence>
<evidence type="ECO:0000313" key="19">
    <source>
        <dbReference type="Proteomes" id="UP000275408"/>
    </source>
</evidence>
<dbReference type="EMBL" id="RCHS01003231">
    <property type="protein sequence ID" value="RMX43274.1"/>
    <property type="molecule type" value="Genomic_DNA"/>
</dbReference>
<dbReference type="SUPFAM" id="SSF90123">
    <property type="entry name" value="ABC transporter transmembrane region"/>
    <property type="match status" value="2"/>
</dbReference>
<evidence type="ECO:0000256" key="10">
    <source>
        <dbReference type="ARBA" id="ARBA00022840"/>
    </source>
</evidence>
<dbReference type="PROSITE" id="PS50893">
    <property type="entry name" value="ABC_TRANSPORTER_2"/>
    <property type="match status" value="2"/>
</dbReference>
<keyword evidence="12 15" id="KW-0472">Membrane</keyword>
<feature type="domain" description="ABC transmembrane type-1" evidence="17">
    <location>
        <begin position="778"/>
        <end position="1056"/>
    </location>
</feature>
<keyword evidence="8" id="KW-0677">Repeat</keyword>